<dbReference type="PROSITE" id="PS01124">
    <property type="entry name" value="HTH_ARAC_FAMILY_2"/>
    <property type="match status" value="1"/>
</dbReference>
<dbReference type="InterPro" id="IPR018062">
    <property type="entry name" value="HTH_AraC-typ_CS"/>
</dbReference>
<evidence type="ECO:0000313" key="5">
    <source>
        <dbReference type="EMBL" id="MDO7360081.1"/>
    </source>
</evidence>
<keyword evidence="6" id="KW-1185">Reference proteome</keyword>
<dbReference type="Proteomes" id="UP001175780">
    <property type="component" value="Unassembled WGS sequence"/>
</dbReference>
<keyword evidence="2" id="KW-0238">DNA-binding</keyword>
<dbReference type="EMBL" id="JAUPID010000001">
    <property type="protein sequence ID" value="MDO7360081.1"/>
    <property type="molecule type" value="Genomic_DNA"/>
</dbReference>
<protein>
    <submittedName>
        <fullName evidence="5">AraC family transcriptional regulator</fullName>
    </submittedName>
</protein>
<sequence length="339" mass="38943">HGVFLMSIKYYLDQGVENSLFQKQMSFEQDWGLIQNWSDQVYLPFQVRPTGEIYDPTAYMSRINIGQFILTRFTYGIPVEISKFSENCSRVLLLTTIHGHARHKIDKTRSIITGLNQSYIMDSSYPDDYAFLCSEDNIQLNLSIPKHALQELTIANFGHDAPLSLWQSRSRFDGDQASWMALLHYVYHCLKEIPEQALALKAGQHLQQMMGLHIINAWARRENIDLNQPIDVAPHHIKRAVEYIYANYQYSPTIVEIAQAVGVSIRTLSSTFKRHQQMTVGQMLRKVRLEQVRARLLAADAASNVMDIAYACGYINLGDFAKQYKQKYGELPSTTIKRN</sequence>
<name>A0ABT8Z6W0_9GAMM</name>
<dbReference type="InterPro" id="IPR053142">
    <property type="entry name" value="PchR_regulatory_protein"/>
</dbReference>
<evidence type="ECO:0000256" key="2">
    <source>
        <dbReference type="ARBA" id="ARBA00023125"/>
    </source>
</evidence>
<dbReference type="Pfam" id="PF14525">
    <property type="entry name" value="AraC_binding_2"/>
    <property type="match status" value="1"/>
</dbReference>
<evidence type="ECO:0000256" key="3">
    <source>
        <dbReference type="ARBA" id="ARBA00023163"/>
    </source>
</evidence>
<dbReference type="RefSeq" id="WP_304457224.1">
    <property type="nucleotide sequence ID" value="NZ_JAUPID010000001.1"/>
</dbReference>
<dbReference type="PANTHER" id="PTHR47893:SF1">
    <property type="entry name" value="REGULATORY PROTEIN PCHR"/>
    <property type="match status" value="1"/>
</dbReference>
<evidence type="ECO:0000259" key="4">
    <source>
        <dbReference type="PROSITE" id="PS01124"/>
    </source>
</evidence>
<reference evidence="5" key="1">
    <citation type="submission" date="2023-07" db="EMBL/GenBank/DDBJ databases">
        <title>Whole genome sequencing of environmental Acinetobacter calcoaceticus-baumannii complex from non-hospital environment.</title>
        <authorList>
            <person name="Wee S.K."/>
            <person name="Khoo E.Z.Y."/>
            <person name="Mohammad T.A.-H."/>
            <person name="Tan S.E.K."/>
            <person name="Yap E.P.H."/>
        </authorList>
    </citation>
    <scope>NUCLEOTIDE SEQUENCE</scope>
    <source>
        <strain evidence="5">PUMA0118</strain>
    </source>
</reference>
<dbReference type="InterPro" id="IPR018060">
    <property type="entry name" value="HTH_AraC"/>
</dbReference>
<organism evidence="5 6">
    <name type="scientific">Acinetobacter geminorum</name>
    <dbReference type="NCBI Taxonomy" id="2730922"/>
    <lineage>
        <taxon>Bacteria</taxon>
        <taxon>Pseudomonadati</taxon>
        <taxon>Pseudomonadota</taxon>
        <taxon>Gammaproteobacteria</taxon>
        <taxon>Moraxellales</taxon>
        <taxon>Moraxellaceae</taxon>
        <taxon>Acinetobacter</taxon>
    </lineage>
</organism>
<keyword evidence="3" id="KW-0804">Transcription</keyword>
<dbReference type="InterPro" id="IPR035418">
    <property type="entry name" value="AraC-bd_2"/>
</dbReference>
<keyword evidence="1" id="KW-0805">Transcription regulation</keyword>
<dbReference type="PANTHER" id="PTHR47893">
    <property type="entry name" value="REGULATORY PROTEIN PCHR"/>
    <property type="match status" value="1"/>
</dbReference>
<evidence type="ECO:0000313" key="6">
    <source>
        <dbReference type="Proteomes" id="UP001175780"/>
    </source>
</evidence>
<comment type="caution">
    <text evidence="5">The sequence shown here is derived from an EMBL/GenBank/DDBJ whole genome shotgun (WGS) entry which is preliminary data.</text>
</comment>
<accession>A0ABT8Z6W0</accession>
<feature type="domain" description="HTH araC/xylS-type" evidence="4">
    <location>
        <begin position="238"/>
        <end position="338"/>
    </location>
</feature>
<gene>
    <name evidence="5" type="ORF">Q5X34_00005</name>
</gene>
<dbReference type="SUPFAM" id="SSF46689">
    <property type="entry name" value="Homeodomain-like"/>
    <property type="match status" value="2"/>
</dbReference>
<feature type="non-terminal residue" evidence="5">
    <location>
        <position position="1"/>
    </location>
</feature>
<dbReference type="Pfam" id="PF12833">
    <property type="entry name" value="HTH_18"/>
    <property type="match status" value="1"/>
</dbReference>
<dbReference type="Gene3D" id="1.10.10.60">
    <property type="entry name" value="Homeodomain-like"/>
    <property type="match status" value="1"/>
</dbReference>
<evidence type="ECO:0000256" key="1">
    <source>
        <dbReference type="ARBA" id="ARBA00023015"/>
    </source>
</evidence>
<proteinExistence type="predicted"/>
<dbReference type="InterPro" id="IPR009057">
    <property type="entry name" value="Homeodomain-like_sf"/>
</dbReference>
<dbReference type="SMART" id="SM00342">
    <property type="entry name" value="HTH_ARAC"/>
    <property type="match status" value="1"/>
</dbReference>
<dbReference type="PROSITE" id="PS00041">
    <property type="entry name" value="HTH_ARAC_FAMILY_1"/>
    <property type="match status" value="1"/>
</dbReference>